<dbReference type="STRING" id="75913.A0A0K0G3X4"/>
<dbReference type="AlphaFoldDB" id="A0A0K0G3X4"/>
<dbReference type="WBParaSite" id="SVE_1943300.1">
    <property type="protein sequence ID" value="SVE_1943300.1"/>
    <property type="gene ID" value="SVE_1943300"/>
</dbReference>
<name>A0A0K0G3X4_STRVS</name>
<organism evidence="1 2">
    <name type="scientific">Strongyloides venezuelensis</name>
    <name type="common">Threadworm</name>
    <dbReference type="NCBI Taxonomy" id="75913"/>
    <lineage>
        <taxon>Eukaryota</taxon>
        <taxon>Metazoa</taxon>
        <taxon>Ecdysozoa</taxon>
        <taxon>Nematoda</taxon>
        <taxon>Chromadorea</taxon>
        <taxon>Rhabditida</taxon>
        <taxon>Tylenchina</taxon>
        <taxon>Panagrolaimomorpha</taxon>
        <taxon>Strongyloidoidea</taxon>
        <taxon>Strongyloididae</taxon>
        <taxon>Strongyloides</taxon>
    </lineage>
</organism>
<dbReference type="Proteomes" id="UP000035680">
    <property type="component" value="Unassembled WGS sequence"/>
</dbReference>
<proteinExistence type="predicted"/>
<evidence type="ECO:0000313" key="2">
    <source>
        <dbReference type="WBParaSite" id="SVE_1943300.1"/>
    </source>
</evidence>
<reference evidence="2" key="2">
    <citation type="submission" date="2015-08" db="UniProtKB">
        <authorList>
            <consortium name="WormBaseParasite"/>
        </authorList>
    </citation>
    <scope>IDENTIFICATION</scope>
</reference>
<sequence>MNALYNWLKILFPDYEFSTNDLPVEKFFQVNPSTDSSIEKKILKRKHTYTGGAKKFISKRSPPKMNYNCCSNYPITDGMLTDKPLKEISEPFQDVEFKKIKNTVIEELKRKLPLVQDLRKVLKLAAIGLAKRVAEEKYEKLGESMKNIVRFNEVDLRPFGSIVFEIVGIILKKTFFWLLGIIADNCG</sequence>
<protein>
    <submittedName>
        <fullName evidence="2">Probable ATP-dependent RNA helicase A (inferred by orthology to a C. elegans protein)</fullName>
    </submittedName>
</protein>
<accession>A0A0K0G3X4</accession>
<reference evidence="1" key="1">
    <citation type="submission" date="2014-07" db="EMBL/GenBank/DDBJ databases">
        <authorList>
            <person name="Martin A.A"/>
            <person name="De Silva N."/>
        </authorList>
    </citation>
    <scope>NUCLEOTIDE SEQUENCE</scope>
</reference>
<keyword evidence="1" id="KW-1185">Reference proteome</keyword>
<evidence type="ECO:0000313" key="1">
    <source>
        <dbReference type="Proteomes" id="UP000035680"/>
    </source>
</evidence>